<gene>
    <name evidence="2" type="ORF">CCR75_009762</name>
</gene>
<dbReference type="EMBL" id="SHOA02000018">
    <property type="protein sequence ID" value="TDH72799.1"/>
    <property type="molecule type" value="Genomic_DNA"/>
</dbReference>
<feature type="region of interest" description="Disordered" evidence="1">
    <location>
        <begin position="561"/>
        <end position="604"/>
    </location>
</feature>
<feature type="compositionally biased region" description="Polar residues" evidence="1">
    <location>
        <begin position="505"/>
        <end position="521"/>
    </location>
</feature>
<feature type="compositionally biased region" description="Low complexity" evidence="1">
    <location>
        <begin position="62"/>
        <end position="72"/>
    </location>
</feature>
<feature type="compositionally biased region" description="Low complexity" evidence="1">
    <location>
        <begin position="565"/>
        <end position="584"/>
    </location>
</feature>
<dbReference type="PANTHER" id="PTHR33215">
    <property type="entry name" value="PROTEIN DISTAL ANTENNA"/>
    <property type="match status" value="1"/>
</dbReference>
<reference evidence="2 3" key="1">
    <citation type="journal article" date="2021" name="Genome Biol.">
        <title>AFLAP: assembly-free linkage analysis pipeline using k-mers from genome sequencing data.</title>
        <authorList>
            <person name="Fletcher K."/>
            <person name="Zhang L."/>
            <person name="Gil J."/>
            <person name="Han R."/>
            <person name="Cavanaugh K."/>
            <person name="Michelmore R."/>
        </authorList>
    </citation>
    <scope>NUCLEOTIDE SEQUENCE [LARGE SCALE GENOMIC DNA]</scope>
    <source>
        <strain evidence="2 3">SF5</strain>
    </source>
</reference>
<evidence type="ECO:0000256" key="1">
    <source>
        <dbReference type="SAM" id="MobiDB-lite"/>
    </source>
</evidence>
<dbReference type="GeneID" id="94353472"/>
<feature type="region of interest" description="Disordered" evidence="1">
    <location>
        <begin position="503"/>
        <end position="531"/>
    </location>
</feature>
<keyword evidence="3" id="KW-1185">Reference proteome</keyword>
<feature type="region of interest" description="Disordered" evidence="1">
    <location>
        <begin position="56"/>
        <end position="87"/>
    </location>
</feature>
<dbReference type="Gene3D" id="1.10.10.60">
    <property type="entry name" value="Homeodomain-like"/>
    <property type="match status" value="1"/>
</dbReference>
<dbReference type="PANTHER" id="PTHR33215:SF13">
    <property type="entry name" value="PROTEIN DISTAL ANTENNA"/>
    <property type="match status" value="1"/>
</dbReference>
<dbReference type="OrthoDB" id="166044at2759"/>
<dbReference type="KEGG" id="blac:94353472"/>
<name>A0A976IJ58_BRELC</name>
<sequence>MSVFCRDWSTSPVSDRVWAQALHAVVERRVSLRQASQDFGLQQSALHRLVRQHTLRQLRHAPSSPDSSTSPSKNDKRPLSLPTTSSCGVTSNDRYVFPQLNSLVLGQRSPNGGQLPSVVPITAVMTPPLFCELTPELNDEIVSVLREQFVQQYEDYKMRDGRYHRLEGYADADIVNVVRTIVGRNGRSALPTSFPSQEWLTIFKRENDFAEVDEVGRCDSRSRAGSGNSLEGLLSSHQLSQSQNCEREQHQRYDMDHQNNNHWVQKHNYRQTAALPPSSPLQLSPVQLCLPYTWEDANKAGNPMLQQNLRSWQLQLKSRGESSFSQSRSPDSSNGRAVHSDSNSSDRNYRQSNLVPAKVWEAAMEDVAIHGMSLRNAAKVHGVHFAALHRRLKKRQQYKLNTPCEPDYIPFEDEAGIVRVIHARADMGVLLTFTELVDLLKRTALKHRSSLSEDVGIALVRKFQSRVEQSIRHLILDWPTVANNVLYLLRDMSDSEIAHRDDMAASSNATTNNVPATSSGPRGQCGSESSSGSLSSLSSWAASLPMMQKSKSAQANSIVYSKNPSSASSEETDNSSSSCSDDSNGSGGHSSPAKVSFSKNELASKQQPCIILRL</sequence>
<feature type="compositionally biased region" description="Low complexity" evidence="1">
    <location>
        <begin position="321"/>
        <end position="333"/>
    </location>
</feature>
<evidence type="ECO:0000313" key="3">
    <source>
        <dbReference type="Proteomes" id="UP000294530"/>
    </source>
</evidence>
<feature type="region of interest" description="Disordered" evidence="1">
    <location>
        <begin position="320"/>
        <end position="350"/>
    </location>
</feature>
<dbReference type="InterPro" id="IPR051839">
    <property type="entry name" value="RD_transcriptional_regulator"/>
</dbReference>
<accession>A0A976IJ58</accession>
<proteinExistence type="predicted"/>
<evidence type="ECO:0008006" key="4">
    <source>
        <dbReference type="Google" id="ProtNLM"/>
    </source>
</evidence>
<evidence type="ECO:0000313" key="2">
    <source>
        <dbReference type="EMBL" id="TDH72799.1"/>
    </source>
</evidence>
<dbReference type="Proteomes" id="UP000294530">
    <property type="component" value="Unassembled WGS sequence"/>
</dbReference>
<protein>
    <recommendedName>
        <fullName evidence="4">HTH psq-type domain-containing protein</fullName>
    </recommendedName>
</protein>
<comment type="caution">
    <text evidence="2">The sequence shown here is derived from an EMBL/GenBank/DDBJ whole genome shotgun (WGS) entry which is preliminary data.</text>
</comment>
<dbReference type="RefSeq" id="XP_067822298.1">
    <property type="nucleotide sequence ID" value="XM_067967801.1"/>
</dbReference>
<dbReference type="AlphaFoldDB" id="A0A976IJ58"/>
<feature type="compositionally biased region" description="Polar residues" evidence="1">
    <location>
        <begin position="340"/>
        <end position="350"/>
    </location>
</feature>
<organism evidence="2 3">
    <name type="scientific">Bremia lactucae</name>
    <name type="common">Lettuce downy mildew</name>
    <dbReference type="NCBI Taxonomy" id="4779"/>
    <lineage>
        <taxon>Eukaryota</taxon>
        <taxon>Sar</taxon>
        <taxon>Stramenopiles</taxon>
        <taxon>Oomycota</taxon>
        <taxon>Peronosporomycetes</taxon>
        <taxon>Peronosporales</taxon>
        <taxon>Peronosporaceae</taxon>
        <taxon>Bremia</taxon>
    </lineage>
</organism>